<keyword evidence="1" id="KW-0472">Membrane</keyword>
<dbReference type="InterPro" id="IPR029073">
    <property type="entry name" value="DUF4661"/>
</dbReference>
<name>A0A3B3Z7D0_9GOBI</name>
<feature type="transmembrane region" description="Helical" evidence="1">
    <location>
        <begin position="193"/>
        <end position="212"/>
    </location>
</feature>
<dbReference type="AlphaFoldDB" id="A0A3B3Z7D0"/>
<protein>
    <submittedName>
        <fullName evidence="2">Uncharacterized protein</fullName>
    </submittedName>
</protein>
<accession>A0A3B3Z7D0</accession>
<proteinExistence type="predicted"/>
<evidence type="ECO:0000313" key="3">
    <source>
        <dbReference type="Proteomes" id="UP000261520"/>
    </source>
</evidence>
<evidence type="ECO:0000256" key="1">
    <source>
        <dbReference type="SAM" id="Phobius"/>
    </source>
</evidence>
<dbReference type="Proteomes" id="UP000261520">
    <property type="component" value="Unplaced"/>
</dbReference>
<reference evidence="2" key="2">
    <citation type="submission" date="2025-09" db="UniProtKB">
        <authorList>
            <consortium name="Ensembl"/>
        </authorList>
    </citation>
    <scope>IDENTIFICATION</scope>
</reference>
<sequence>MTAVVGRAWGWVRSWGSKPGTQQVPATVIVEEKKPSKGWTSWLWFWTRKSDPNGSSPVEEFWEAPEKIQPMEVEELKAGRQETDGSQPRWWNRLLPTYYIYWPKKETIAQPQRKRQEYDIYGTPPPSPTPPVTSPFRLFVSSWKLEIIPEHYDICFNFLRHLFDLFVVGFLWTVSTPSKIVLEILGVQGAMRLWFHGMAMFFVATIGMAGLLGLIREYLAQFTLVYGIIQALVISVSVKQSVLFGGVEEEQTEEEQKHLHGDKQAADPH</sequence>
<evidence type="ECO:0000313" key="2">
    <source>
        <dbReference type="Ensembl" id="ENSPMGP00000000444.1"/>
    </source>
</evidence>
<organism evidence="2 3">
    <name type="scientific">Periophthalmus magnuspinnatus</name>
    <dbReference type="NCBI Taxonomy" id="409849"/>
    <lineage>
        <taxon>Eukaryota</taxon>
        <taxon>Metazoa</taxon>
        <taxon>Chordata</taxon>
        <taxon>Craniata</taxon>
        <taxon>Vertebrata</taxon>
        <taxon>Euteleostomi</taxon>
        <taxon>Actinopterygii</taxon>
        <taxon>Neopterygii</taxon>
        <taxon>Teleostei</taxon>
        <taxon>Neoteleostei</taxon>
        <taxon>Acanthomorphata</taxon>
        <taxon>Gobiaria</taxon>
        <taxon>Gobiiformes</taxon>
        <taxon>Gobioidei</taxon>
        <taxon>Gobiidae</taxon>
        <taxon>Oxudercinae</taxon>
        <taxon>Periophthalmus</taxon>
    </lineage>
</organism>
<dbReference type="Ensembl" id="ENSPMGT00000000467.1">
    <property type="protein sequence ID" value="ENSPMGP00000000444.1"/>
    <property type="gene ID" value="ENSPMGG00000000438.1"/>
</dbReference>
<keyword evidence="1" id="KW-0812">Transmembrane</keyword>
<dbReference type="PANTHER" id="PTHR14307:SF0">
    <property type="entry name" value="SI:CH73-25F10.6"/>
    <property type="match status" value="1"/>
</dbReference>
<keyword evidence="1" id="KW-1133">Transmembrane helix</keyword>
<reference evidence="2" key="1">
    <citation type="submission" date="2025-08" db="UniProtKB">
        <authorList>
            <consortium name="Ensembl"/>
        </authorList>
    </citation>
    <scope>IDENTIFICATION</scope>
</reference>
<feature type="transmembrane region" description="Helical" evidence="1">
    <location>
        <begin position="218"/>
        <end position="238"/>
    </location>
</feature>
<keyword evidence="3" id="KW-1185">Reference proteome</keyword>
<dbReference type="PANTHER" id="PTHR14307">
    <property type="entry name" value="C6ORF47 FAMILY MEMBER"/>
    <property type="match status" value="1"/>
</dbReference>
<dbReference type="Pfam" id="PF15576">
    <property type="entry name" value="DUF4661"/>
    <property type="match status" value="1"/>
</dbReference>